<keyword evidence="2" id="KW-1133">Transmembrane helix</keyword>
<dbReference type="EMBL" id="JFBX01000924">
    <property type="protein sequence ID" value="KXH25072.1"/>
    <property type="molecule type" value="Genomic_DNA"/>
</dbReference>
<dbReference type="InterPro" id="IPR050987">
    <property type="entry name" value="AtrR-like"/>
</dbReference>
<feature type="transmembrane region" description="Helical" evidence="2">
    <location>
        <begin position="261"/>
        <end position="282"/>
    </location>
</feature>
<name>A0A135RMT3_9PEZI</name>
<accession>A0A135RMT3</accession>
<reference evidence="4 5" key="1">
    <citation type="submission" date="2014-02" db="EMBL/GenBank/DDBJ databases">
        <title>The genome sequence of Colletotrichum simmondsii CBS122122.</title>
        <authorList>
            <person name="Baroncelli R."/>
            <person name="Thon M.R."/>
        </authorList>
    </citation>
    <scope>NUCLEOTIDE SEQUENCE [LARGE SCALE GENOMIC DNA]</scope>
    <source>
        <strain evidence="4 5">CBS122122</strain>
    </source>
</reference>
<keyword evidence="5" id="KW-1185">Reference proteome</keyword>
<keyword evidence="1" id="KW-0539">Nucleus</keyword>
<dbReference type="Proteomes" id="UP000070328">
    <property type="component" value="Unassembled WGS sequence"/>
</dbReference>
<dbReference type="InterPro" id="IPR007219">
    <property type="entry name" value="XnlR_reg_dom"/>
</dbReference>
<dbReference type="GO" id="GO:0008270">
    <property type="term" value="F:zinc ion binding"/>
    <property type="evidence" value="ECO:0007669"/>
    <property type="project" value="InterPro"/>
</dbReference>
<evidence type="ECO:0000256" key="2">
    <source>
        <dbReference type="SAM" id="Phobius"/>
    </source>
</evidence>
<dbReference type="PANTHER" id="PTHR46910:SF5">
    <property type="entry name" value="ZN(II)2CYS6 TRANSCRIPTION FACTOR (EUROFUNG)"/>
    <property type="match status" value="1"/>
</dbReference>
<protein>
    <recommendedName>
        <fullName evidence="3">Xylanolytic transcriptional activator regulatory domain-containing protein</fullName>
    </recommendedName>
</protein>
<keyword evidence="2" id="KW-0472">Membrane</keyword>
<proteinExistence type="predicted"/>
<gene>
    <name evidence="4" type="ORF">CSIM01_12988</name>
</gene>
<evidence type="ECO:0000313" key="5">
    <source>
        <dbReference type="Proteomes" id="UP000070328"/>
    </source>
</evidence>
<comment type="caution">
    <text evidence="4">The sequence shown here is derived from an EMBL/GenBank/DDBJ whole genome shotgun (WGS) entry which is preliminary data.</text>
</comment>
<evidence type="ECO:0000256" key="1">
    <source>
        <dbReference type="ARBA" id="ARBA00023242"/>
    </source>
</evidence>
<evidence type="ECO:0000259" key="3">
    <source>
        <dbReference type="SMART" id="SM00906"/>
    </source>
</evidence>
<dbReference type="GO" id="GO:0003677">
    <property type="term" value="F:DNA binding"/>
    <property type="evidence" value="ECO:0007669"/>
    <property type="project" value="InterPro"/>
</dbReference>
<feature type="domain" description="Xylanolytic transcriptional activator regulatory" evidence="3">
    <location>
        <begin position="48"/>
        <end position="121"/>
    </location>
</feature>
<evidence type="ECO:0000313" key="4">
    <source>
        <dbReference type="EMBL" id="KXH25072.1"/>
    </source>
</evidence>
<dbReference type="PANTHER" id="PTHR46910">
    <property type="entry name" value="TRANSCRIPTION FACTOR PDR1"/>
    <property type="match status" value="1"/>
</dbReference>
<dbReference type="GO" id="GO:0006351">
    <property type="term" value="P:DNA-templated transcription"/>
    <property type="evidence" value="ECO:0007669"/>
    <property type="project" value="InterPro"/>
</dbReference>
<dbReference type="OrthoDB" id="103819at2759"/>
<dbReference type="CDD" id="cd12148">
    <property type="entry name" value="fungal_TF_MHR"/>
    <property type="match status" value="1"/>
</dbReference>
<dbReference type="Pfam" id="PF04082">
    <property type="entry name" value="Fungal_trans"/>
    <property type="match status" value="1"/>
</dbReference>
<keyword evidence="2" id="KW-0812">Transmembrane</keyword>
<dbReference type="GO" id="GO:0003700">
    <property type="term" value="F:DNA-binding transcription factor activity"/>
    <property type="evidence" value="ECO:0007669"/>
    <property type="project" value="InterPro"/>
</dbReference>
<dbReference type="SMART" id="SM00906">
    <property type="entry name" value="Fungal_trans"/>
    <property type="match status" value="1"/>
</dbReference>
<sequence length="423" mass="47007">MFKDYGNITSGEEEKASLPLHLPTTSNSIIALVFGAYHAIELSKPFLAWSLSSKASELCQSLGYHRATPVDQDTAEDVQLKRLLFWTTYFIDKSLSLRLGRATTIPDWTITTPRPSVTDPHQQPVMAYFVLWVETARCQGNIYEMLYSPDATAQPVHVLQARVQRLVTDLQDLEKATVMTNRRWLQHAKDKSGDDLLDFFASSDETLRLSLLTLVYRAAPHTGSTATFNADCVRAARATLDSHKNCVAIMGSSSRAFAPTYFQWTILFAPFVPYIVIFCHVIETQDEADLQRLGDFVASMEPAAHSSEATSKTHGLFQALYDIAFRCTELRTMSNECGRGSGDPHMDWFLESVGIVTSGQEMGGEQTHVSGSLNSFDMATESAAHGARNSSEAENHHDGLRALACMGHEAELEAWLHNNEFMP</sequence>
<organism evidence="4 5">
    <name type="scientific">Colletotrichum simmondsii</name>
    <dbReference type="NCBI Taxonomy" id="703756"/>
    <lineage>
        <taxon>Eukaryota</taxon>
        <taxon>Fungi</taxon>
        <taxon>Dikarya</taxon>
        <taxon>Ascomycota</taxon>
        <taxon>Pezizomycotina</taxon>
        <taxon>Sordariomycetes</taxon>
        <taxon>Hypocreomycetidae</taxon>
        <taxon>Glomerellales</taxon>
        <taxon>Glomerellaceae</taxon>
        <taxon>Colletotrichum</taxon>
        <taxon>Colletotrichum acutatum species complex</taxon>
    </lineage>
</organism>
<dbReference type="AlphaFoldDB" id="A0A135RMT3"/>